<accession>A0A0C9SPV7</accession>
<evidence type="ECO:0000259" key="1">
    <source>
        <dbReference type="Pfam" id="PF09458"/>
    </source>
</evidence>
<feature type="domain" description="H-type lectin" evidence="1">
    <location>
        <begin position="119"/>
        <end position="184"/>
    </location>
</feature>
<dbReference type="GO" id="GO:0030247">
    <property type="term" value="F:polysaccharide binding"/>
    <property type="evidence" value="ECO:0007669"/>
    <property type="project" value="TreeGrafter"/>
</dbReference>
<dbReference type="Proteomes" id="UP000053647">
    <property type="component" value="Unassembled WGS sequence"/>
</dbReference>
<evidence type="ECO:0000313" key="3">
    <source>
        <dbReference type="Proteomes" id="UP000053647"/>
    </source>
</evidence>
<keyword evidence="3" id="KW-1185">Reference proteome</keyword>
<dbReference type="InterPro" id="IPR052487">
    <property type="entry name" value="Galactose-binding_lectin"/>
</dbReference>
<dbReference type="AlphaFoldDB" id="A0A0C9SPV7"/>
<dbReference type="EMBL" id="KN819483">
    <property type="protein sequence ID" value="KIJ09259.1"/>
    <property type="molecule type" value="Genomic_DNA"/>
</dbReference>
<dbReference type="GO" id="GO:0046871">
    <property type="term" value="F:N-acetylgalactosamine binding"/>
    <property type="evidence" value="ECO:0007669"/>
    <property type="project" value="TreeGrafter"/>
</dbReference>
<sequence>MSTVSQFNTQTVRAWDDPQPDTFAQVNFPGRPFTAPPRLPHGIRQLDVVNNANICVKTAIEDVTQTSGVYHITSWAGTTLYSGTVDSLNLAPANLEFLTGEHMRIRCVHAPAKYASASTRITFERPFITPPKVLVFFNYIDLDKNRNWRLKTTATDIDANGFTLNIETWGDTILYAAQACWIAYPEDRAHIFSTSVNTVEVRPSSNPQLQQSKSIGFGDIEFWKRPNVFVALNSFDIGCGANFRLNAYVDNISRKGLTWHIDAWGDTVLYSAGATIIAVN</sequence>
<evidence type="ECO:0000313" key="2">
    <source>
        <dbReference type="EMBL" id="KIJ09259.1"/>
    </source>
</evidence>
<dbReference type="SUPFAM" id="SSF141086">
    <property type="entry name" value="Agglutinin HPA-like"/>
    <property type="match status" value="3"/>
</dbReference>
<dbReference type="InterPro" id="IPR019019">
    <property type="entry name" value="H-type_lectin_domain"/>
</dbReference>
<dbReference type="Gene3D" id="2.60.40.2080">
    <property type="match status" value="3"/>
</dbReference>
<name>A0A0C9SPV7_PAXIN</name>
<dbReference type="GO" id="GO:0009986">
    <property type="term" value="C:cell surface"/>
    <property type="evidence" value="ECO:0007669"/>
    <property type="project" value="TreeGrafter"/>
</dbReference>
<dbReference type="PANTHER" id="PTHR46938">
    <property type="entry name" value="DISCOIDIN-1 SUBUNIT A-RELATED-RELATED"/>
    <property type="match status" value="1"/>
</dbReference>
<dbReference type="Pfam" id="PF09458">
    <property type="entry name" value="H_lectin"/>
    <property type="match status" value="3"/>
</dbReference>
<reference evidence="2 3" key="1">
    <citation type="submission" date="2014-06" db="EMBL/GenBank/DDBJ databases">
        <authorList>
            <consortium name="DOE Joint Genome Institute"/>
            <person name="Kuo A."/>
            <person name="Kohler A."/>
            <person name="Nagy L.G."/>
            <person name="Floudas D."/>
            <person name="Copeland A."/>
            <person name="Barry K.W."/>
            <person name="Cichocki N."/>
            <person name="Veneault-Fourrey C."/>
            <person name="LaButti K."/>
            <person name="Lindquist E.A."/>
            <person name="Lipzen A."/>
            <person name="Lundell T."/>
            <person name="Morin E."/>
            <person name="Murat C."/>
            <person name="Sun H."/>
            <person name="Tunlid A."/>
            <person name="Henrissat B."/>
            <person name="Grigoriev I.V."/>
            <person name="Hibbett D.S."/>
            <person name="Martin F."/>
            <person name="Nordberg H.P."/>
            <person name="Cantor M.N."/>
            <person name="Hua S.X."/>
        </authorList>
    </citation>
    <scope>NUCLEOTIDE SEQUENCE [LARGE SCALE GENOMIC DNA]</scope>
    <source>
        <strain evidence="2 3">ATCC 200175</strain>
    </source>
</reference>
<protein>
    <recommendedName>
        <fullName evidence="1">H-type lectin domain-containing protein</fullName>
    </recommendedName>
</protein>
<organism evidence="2 3">
    <name type="scientific">Paxillus involutus ATCC 200175</name>
    <dbReference type="NCBI Taxonomy" id="664439"/>
    <lineage>
        <taxon>Eukaryota</taxon>
        <taxon>Fungi</taxon>
        <taxon>Dikarya</taxon>
        <taxon>Basidiomycota</taxon>
        <taxon>Agaricomycotina</taxon>
        <taxon>Agaricomycetes</taxon>
        <taxon>Agaricomycetidae</taxon>
        <taxon>Boletales</taxon>
        <taxon>Paxilineae</taxon>
        <taxon>Paxillaceae</taxon>
        <taxon>Paxillus</taxon>
    </lineage>
</organism>
<dbReference type="GO" id="GO:0098609">
    <property type="term" value="P:cell-cell adhesion"/>
    <property type="evidence" value="ECO:0007669"/>
    <property type="project" value="TreeGrafter"/>
</dbReference>
<reference evidence="3" key="2">
    <citation type="submission" date="2015-01" db="EMBL/GenBank/DDBJ databases">
        <title>Evolutionary Origins and Diversification of the Mycorrhizal Mutualists.</title>
        <authorList>
            <consortium name="DOE Joint Genome Institute"/>
            <consortium name="Mycorrhizal Genomics Consortium"/>
            <person name="Kohler A."/>
            <person name="Kuo A."/>
            <person name="Nagy L.G."/>
            <person name="Floudas D."/>
            <person name="Copeland A."/>
            <person name="Barry K.W."/>
            <person name="Cichocki N."/>
            <person name="Veneault-Fourrey C."/>
            <person name="LaButti K."/>
            <person name="Lindquist E.A."/>
            <person name="Lipzen A."/>
            <person name="Lundell T."/>
            <person name="Morin E."/>
            <person name="Murat C."/>
            <person name="Riley R."/>
            <person name="Ohm R."/>
            <person name="Sun H."/>
            <person name="Tunlid A."/>
            <person name="Henrissat B."/>
            <person name="Grigoriev I.V."/>
            <person name="Hibbett D.S."/>
            <person name="Martin F."/>
        </authorList>
    </citation>
    <scope>NUCLEOTIDE SEQUENCE [LARGE SCALE GENOMIC DNA]</scope>
    <source>
        <strain evidence="3">ATCC 200175</strain>
    </source>
</reference>
<dbReference type="HOGENOM" id="CLU_058882_0_0_1"/>
<gene>
    <name evidence="2" type="ORF">PAXINDRAFT_102297</name>
</gene>
<feature type="domain" description="H-type lectin" evidence="1">
    <location>
        <begin position="25"/>
        <end position="84"/>
    </location>
</feature>
<dbReference type="InterPro" id="IPR037221">
    <property type="entry name" value="H-type_lectin_dom_sf"/>
</dbReference>
<dbReference type="GO" id="GO:0098636">
    <property type="term" value="C:protein complex involved in cell adhesion"/>
    <property type="evidence" value="ECO:0007669"/>
    <property type="project" value="TreeGrafter"/>
</dbReference>
<feature type="domain" description="H-type lectin" evidence="1">
    <location>
        <begin position="217"/>
        <end position="279"/>
    </location>
</feature>
<dbReference type="OrthoDB" id="5419324at2759"/>
<proteinExistence type="predicted"/>
<dbReference type="GO" id="GO:0070492">
    <property type="term" value="F:oligosaccharide binding"/>
    <property type="evidence" value="ECO:0007669"/>
    <property type="project" value="TreeGrafter"/>
</dbReference>